<gene>
    <name evidence="1" type="ORF">KOI35_11910</name>
</gene>
<dbReference type="Proteomes" id="UP001519654">
    <property type="component" value="Unassembled WGS sequence"/>
</dbReference>
<dbReference type="RefSeq" id="WP_215786617.1">
    <property type="nucleotide sequence ID" value="NZ_JAHKKG010000004.1"/>
</dbReference>
<proteinExistence type="predicted"/>
<organism evidence="1 2">
    <name type="scientific">Paractinoplanes bogorensis</name>
    <dbReference type="NCBI Taxonomy" id="1610840"/>
    <lineage>
        <taxon>Bacteria</taxon>
        <taxon>Bacillati</taxon>
        <taxon>Actinomycetota</taxon>
        <taxon>Actinomycetes</taxon>
        <taxon>Micromonosporales</taxon>
        <taxon>Micromonosporaceae</taxon>
        <taxon>Paractinoplanes</taxon>
    </lineage>
</organism>
<evidence type="ECO:0000313" key="1">
    <source>
        <dbReference type="EMBL" id="MBU2664197.1"/>
    </source>
</evidence>
<comment type="caution">
    <text evidence="1">The sequence shown here is derived from an EMBL/GenBank/DDBJ whole genome shotgun (WGS) entry which is preliminary data.</text>
</comment>
<sequence length="103" mass="11468">MTTVHLRLFADAPPARSLEIAAALAEQLARHGEVRVTPEGTYWKIPEYQEFTATLTPAGSPETCAADIRSRQPTGWTTDVWNHGNEGAEFLLAEIRWAWLTCT</sequence>
<protein>
    <submittedName>
        <fullName evidence="1">Uncharacterized protein</fullName>
    </submittedName>
</protein>
<name>A0ABS5YL54_9ACTN</name>
<evidence type="ECO:0000313" key="2">
    <source>
        <dbReference type="Proteomes" id="UP001519654"/>
    </source>
</evidence>
<dbReference type="EMBL" id="JAHKKG010000004">
    <property type="protein sequence ID" value="MBU2664197.1"/>
    <property type="molecule type" value="Genomic_DNA"/>
</dbReference>
<keyword evidence="2" id="KW-1185">Reference proteome</keyword>
<reference evidence="1 2" key="1">
    <citation type="submission" date="2021-06" db="EMBL/GenBank/DDBJ databases">
        <title>Actinoplanes lichenicola sp. nov., and Actinoplanes ovalisporus sp. nov., isolated from lichen in Thailand.</title>
        <authorList>
            <person name="Saeng-In P."/>
            <person name="Kanchanasin P."/>
            <person name="Yuki M."/>
            <person name="Kudo T."/>
            <person name="Ohkuma M."/>
            <person name="Phongsopitanun W."/>
            <person name="Tanasupawat S."/>
        </authorList>
    </citation>
    <scope>NUCLEOTIDE SEQUENCE [LARGE SCALE GENOMIC DNA]</scope>
    <source>
        <strain evidence="1 2">NBRC 110975</strain>
    </source>
</reference>
<accession>A0ABS5YL54</accession>